<reference evidence="2" key="2">
    <citation type="submission" date="2015-12" db="EMBL/GenBank/DDBJ databases">
        <title>Update maize B73 reference genome by single molecule sequencing technologies.</title>
        <authorList>
            <consortium name="Maize Genome Sequencing Project"/>
            <person name="Ware D."/>
        </authorList>
    </citation>
    <scope>NUCLEOTIDE SEQUENCE</scope>
    <source>
        <tissue evidence="2">Seedling</tissue>
    </source>
</reference>
<keyword evidence="4" id="KW-1185">Reference proteome</keyword>
<dbReference type="EMBL" id="CM000786">
    <property type="protein sequence ID" value="AQK42297.1"/>
    <property type="molecule type" value="Genomic_DNA"/>
</dbReference>
<evidence type="ECO:0000313" key="2">
    <source>
        <dbReference type="EMBL" id="AQK42297.1"/>
    </source>
</evidence>
<dbReference type="EnsemblPlants" id="Zm00001eb418600_T001">
    <property type="protein sequence ID" value="Zm00001eb418600_P001"/>
    <property type="gene ID" value="Zm00001eb418600"/>
</dbReference>
<keyword evidence="1" id="KW-0732">Signal</keyword>
<dbReference type="STRING" id="4577.K7TIY2"/>
<evidence type="ECO:0000313" key="4">
    <source>
        <dbReference type="Proteomes" id="UP000007305"/>
    </source>
</evidence>
<evidence type="ECO:0000313" key="3">
    <source>
        <dbReference type="EnsemblPlants" id="Zm00001eb418600_P001"/>
    </source>
</evidence>
<protein>
    <submittedName>
        <fullName evidence="2 3">Uncharacterized protein</fullName>
    </submittedName>
</protein>
<dbReference type="InterPro" id="IPR007493">
    <property type="entry name" value="DUF538"/>
</dbReference>
<evidence type="ECO:0000256" key="1">
    <source>
        <dbReference type="SAM" id="SignalP"/>
    </source>
</evidence>
<feature type="chain" id="PRO_5011207567" evidence="1">
    <location>
        <begin position="30"/>
        <end position="162"/>
    </location>
</feature>
<reference evidence="3" key="3">
    <citation type="submission" date="2019-07" db="EMBL/GenBank/DDBJ databases">
        <authorList>
            <person name="Seetharam A."/>
            <person name="Woodhouse M."/>
            <person name="Cannon E."/>
        </authorList>
    </citation>
    <scope>NUCLEOTIDE SEQUENCE [LARGE SCALE GENOMIC DNA]</scope>
    <source>
        <strain evidence="3">cv. B73</strain>
    </source>
</reference>
<dbReference type="Pfam" id="PF04398">
    <property type="entry name" value="DUF538"/>
    <property type="match status" value="1"/>
</dbReference>
<sequence length="162" mass="17389">MCRRHHHHQHVLVAAIALMAAFILQGVSSTTNFTGYAATTAYDVLELNNMPRGLLPLGVQSFVLDAGGALELTLPGECNFFVEVAGKQIKFRFDSSVSGAIRSGSISRLSGAWIQVEFALVGFNQVSRAGDQLNFRLEKKSTQSFPTSAFAESVPCSGLLAP</sequence>
<feature type="signal peptide" evidence="1">
    <location>
        <begin position="1"/>
        <end position="29"/>
    </location>
</feature>
<name>K7TIY2_MAIZE</name>
<dbReference type="Gene3D" id="2.30.240.10">
    <property type="entry name" value="At5g01610-like"/>
    <property type="match status" value="1"/>
</dbReference>
<organism evidence="3 4">
    <name type="scientific">Zea mays</name>
    <name type="common">Maize</name>
    <dbReference type="NCBI Taxonomy" id="4577"/>
    <lineage>
        <taxon>Eukaryota</taxon>
        <taxon>Viridiplantae</taxon>
        <taxon>Streptophyta</taxon>
        <taxon>Embryophyta</taxon>
        <taxon>Tracheophyta</taxon>
        <taxon>Spermatophyta</taxon>
        <taxon>Magnoliopsida</taxon>
        <taxon>Liliopsida</taxon>
        <taxon>Poales</taxon>
        <taxon>Poaceae</taxon>
        <taxon>PACMAD clade</taxon>
        <taxon>Panicoideae</taxon>
        <taxon>Andropogonodae</taxon>
        <taxon>Andropogoneae</taxon>
        <taxon>Tripsacinae</taxon>
        <taxon>Zea</taxon>
    </lineage>
</organism>
<reference evidence="3" key="4">
    <citation type="submission" date="2021-05" db="UniProtKB">
        <authorList>
            <consortium name="EnsemblPlants"/>
        </authorList>
    </citation>
    <scope>IDENTIFICATION</scope>
    <source>
        <strain evidence="3">cv. B73</strain>
    </source>
</reference>
<dbReference type="AlphaFoldDB" id="K7TIY2"/>
<dbReference type="PANTHER" id="PTHR31676:SF182">
    <property type="entry name" value="DUF642 DOMAIN-CONTAINING PROTEIN"/>
    <property type="match status" value="1"/>
</dbReference>
<accession>K7TIY2</accession>
<dbReference type="Gramene" id="Zm00001eb418600_T001">
    <property type="protein sequence ID" value="Zm00001eb418600_P001"/>
    <property type="gene ID" value="Zm00001eb418600"/>
</dbReference>
<dbReference type="eggNOG" id="ENOG502R3FG">
    <property type="taxonomic scope" value="Eukaryota"/>
</dbReference>
<dbReference type="HOGENOM" id="CLU_089542_5_0_1"/>
<dbReference type="SUPFAM" id="SSF141562">
    <property type="entry name" value="At5g01610-like"/>
    <property type="match status" value="1"/>
</dbReference>
<dbReference type="OMA" id="WIQVEFA"/>
<proteinExistence type="predicted"/>
<dbReference type="Proteomes" id="UP000007305">
    <property type="component" value="Chromosome 10"/>
</dbReference>
<dbReference type="ExpressionAtlas" id="K7TIY2">
    <property type="expression patterns" value="baseline"/>
</dbReference>
<dbReference type="FunCoup" id="K7TIY2">
    <property type="interactions" value="1112"/>
</dbReference>
<dbReference type="PaxDb" id="4577-GRMZM2G048697_P01"/>
<gene>
    <name evidence="2" type="ORF">ZEAMMB73_Zm00001d024902</name>
</gene>
<reference evidence="4" key="1">
    <citation type="journal article" date="2009" name="Science">
        <title>The B73 maize genome: complexity, diversity, and dynamics.</title>
        <authorList>
            <person name="Schnable P.S."/>
            <person name="Ware D."/>
            <person name="Fulton R.S."/>
            <person name="Stein J.C."/>
            <person name="Wei F."/>
            <person name="Pasternak S."/>
            <person name="Liang C."/>
            <person name="Zhang J."/>
            <person name="Fulton L."/>
            <person name="Graves T.A."/>
            <person name="Minx P."/>
            <person name="Reily A.D."/>
            <person name="Courtney L."/>
            <person name="Kruchowski S.S."/>
            <person name="Tomlinson C."/>
            <person name="Strong C."/>
            <person name="Delehaunty K."/>
            <person name="Fronick C."/>
            <person name="Courtney B."/>
            <person name="Rock S.M."/>
            <person name="Belter E."/>
            <person name="Du F."/>
            <person name="Kim K."/>
            <person name="Abbott R.M."/>
            <person name="Cotton M."/>
            <person name="Levy A."/>
            <person name="Marchetto P."/>
            <person name="Ochoa K."/>
            <person name="Jackson S.M."/>
            <person name="Gillam B."/>
            <person name="Chen W."/>
            <person name="Yan L."/>
            <person name="Higginbotham J."/>
            <person name="Cardenas M."/>
            <person name="Waligorski J."/>
            <person name="Applebaum E."/>
            <person name="Phelps L."/>
            <person name="Falcone J."/>
            <person name="Kanchi K."/>
            <person name="Thane T."/>
            <person name="Scimone A."/>
            <person name="Thane N."/>
            <person name="Henke J."/>
            <person name="Wang T."/>
            <person name="Ruppert J."/>
            <person name="Shah N."/>
            <person name="Rotter K."/>
            <person name="Hodges J."/>
            <person name="Ingenthron E."/>
            <person name="Cordes M."/>
            <person name="Kohlberg S."/>
            <person name="Sgro J."/>
            <person name="Delgado B."/>
            <person name="Mead K."/>
            <person name="Chinwalla A."/>
            <person name="Leonard S."/>
            <person name="Crouse K."/>
            <person name="Collura K."/>
            <person name="Kudrna D."/>
            <person name="Currie J."/>
            <person name="He R."/>
            <person name="Angelova A."/>
            <person name="Rajasekar S."/>
            <person name="Mueller T."/>
            <person name="Lomeli R."/>
            <person name="Scara G."/>
            <person name="Ko A."/>
            <person name="Delaney K."/>
            <person name="Wissotski M."/>
            <person name="Lopez G."/>
            <person name="Campos D."/>
            <person name="Braidotti M."/>
            <person name="Ashley E."/>
            <person name="Golser W."/>
            <person name="Kim H."/>
            <person name="Lee S."/>
            <person name="Lin J."/>
            <person name="Dujmic Z."/>
            <person name="Kim W."/>
            <person name="Talag J."/>
            <person name="Zuccolo A."/>
            <person name="Fan C."/>
            <person name="Sebastian A."/>
            <person name="Kramer M."/>
            <person name="Spiegel L."/>
            <person name="Nascimento L."/>
            <person name="Zutavern T."/>
            <person name="Miller B."/>
            <person name="Ambroise C."/>
            <person name="Muller S."/>
            <person name="Spooner W."/>
            <person name="Narechania A."/>
            <person name="Ren L."/>
            <person name="Wei S."/>
            <person name="Kumari S."/>
            <person name="Faga B."/>
            <person name="Levy M.J."/>
            <person name="McMahan L."/>
            <person name="Van Buren P."/>
            <person name="Vaughn M.W."/>
            <person name="Ying K."/>
            <person name="Yeh C.-T."/>
            <person name="Emrich S.J."/>
            <person name="Jia Y."/>
            <person name="Kalyanaraman A."/>
            <person name="Hsia A.-P."/>
            <person name="Barbazuk W.B."/>
            <person name="Baucom R.S."/>
            <person name="Brutnell T.P."/>
            <person name="Carpita N.C."/>
            <person name="Chaparro C."/>
            <person name="Chia J.-M."/>
            <person name="Deragon J.-M."/>
            <person name="Estill J.C."/>
            <person name="Fu Y."/>
            <person name="Jeddeloh J.A."/>
            <person name="Han Y."/>
            <person name="Lee H."/>
            <person name="Li P."/>
            <person name="Lisch D.R."/>
            <person name="Liu S."/>
            <person name="Liu Z."/>
            <person name="Nagel D.H."/>
            <person name="McCann M.C."/>
            <person name="SanMiguel P."/>
            <person name="Myers A.M."/>
            <person name="Nettleton D."/>
            <person name="Nguyen J."/>
            <person name="Penning B.W."/>
            <person name="Ponnala L."/>
            <person name="Schneider K.L."/>
            <person name="Schwartz D.C."/>
            <person name="Sharma A."/>
            <person name="Soderlund C."/>
            <person name="Springer N.M."/>
            <person name="Sun Q."/>
            <person name="Wang H."/>
            <person name="Waterman M."/>
            <person name="Westerman R."/>
            <person name="Wolfgruber T.K."/>
            <person name="Yang L."/>
            <person name="Yu Y."/>
            <person name="Zhang L."/>
            <person name="Zhou S."/>
            <person name="Zhu Q."/>
            <person name="Bennetzen J.L."/>
            <person name="Dawe R.K."/>
            <person name="Jiang J."/>
            <person name="Jiang N."/>
            <person name="Presting G.G."/>
            <person name="Wessler S.R."/>
            <person name="Aluru S."/>
            <person name="Martienssen R.A."/>
            <person name="Clifton S.W."/>
            <person name="McCombie W.R."/>
            <person name="Wing R.A."/>
            <person name="Wilson R.K."/>
        </authorList>
    </citation>
    <scope>NUCLEOTIDE SEQUENCE [LARGE SCALE GENOMIC DNA]</scope>
    <source>
        <strain evidence="4">cv. B73</strain>
    </source>
</reference>
<dbReference type="InterPro" id="IPR036758">
    <property type="entry name" value="At5g01610-like"/>
</dbReference>
<dbReference type="PANTHER" id="PTHR31676">
    <property type="entry name" value="T31J12.3 PROTEIN-RELATED"/>
    <property type="match status" value="1"/>
</dbReference>